<keyword evidence="3" id="KW-1185">Reference proteome</keyword>
<reference evidence="2" key="1">
    <citation type="submission" date="2022-07" db="EMBL/GenBank/DDBJ databases">
        <authorList>
            <person name="Macas J."/>
            <person name="Novak P."/>
            <person name="Neumann P."/>
        </authorList>
    </citation>
    <scope>NUCLEOTIDE SEQUENCE</scope>
</reference>
<dbReference type="OrthoDB" id="1869436at2759"/>
<protein>
    <submittedName>
        <fullName evidence="2">Uncharacterized protein</fullName>
    </submittedName>
</protein>
<comment type="caution">
    <text evidence="2">The sequence shown here is derived from an EMBL/GenBank/DDBJ whole genome shotgun (WGS) entry which is preliminary data.</text>
</comment>
<accession>A0A9P0ZBK2</accession>
<dbReference type="EMBL" id="CAMAPE010000035">
    <property type="protein sequence ID" value="CAH9097245.1"/>
    <property type="molecule type" value="Genomic_DNA"/>
</dbReference>
<dbReference type="Proteomes" id="UP001152484">
    <property type="component" value="Unassembled WGS sequence"/>
</dbReference>
<dbReference type="EMBL" id="CAMAPE010000035">
    <property type="protein sequence ID" value="CAH9097249.1"/>
    <property type="molecule type" value="Genomic_DNA"/>
</dbReference>
<sequence>MKEQLGSNVNDIDRADTWLLGRERKDGGYDPEVLEVAEEIKELKNKVKEGSFVPRGDDDVLSVALQKKSNGSRVQGLGHFITPTRYFYTPKATKTEGGSHGMQK</sequence>
<dbReference type="PANTHER" id="PTHR33018:SF31">
    <property type="entry name" value="TRANSPOSASE, PTTA_EN_SPM, PLANT"/>
    <property type="match status" value="1"/>
</dbReference>
<dbReference type="AlphaFoldDB" id="A0A9P0ZBK2"/>
<evidence type="ECO:0000313" key="3">
    <source>
        <dbReference type="Proteomes" id="UP001152484"/>
    </source>
</evidence>
<dbReference type="PANTHER" id="PTHR33018">
    <property type="entry name" value="OS10G0338966 PROTEIN-RELATED"/>
    <property type="match status" value="1"/>
</dbReference>
<organism evidence="2 3">
    <name type="scientific">Cuscuta europaea</name>
    <name type="common">European dodder</name>
    <dbReference type="NCBI Taxonomy" id="41803"/>
    <lineage>
        <taxon>Eukaryota</taxon>
        <taxon>Viridiplantae</taxon>
        <taxon>Streptophyta</taxon>
        <taxon>Embryophyta</taxon>
        <taxon>Tracheophyta</taxon>
        <taxon>Spermatophyta</taxon>
        <taxon>Magnoliopsida</taxon>
        <taxon>eudicotyledons</taxon>
        <taxon>Gunneridae</taxon>
        <taxon>Pentapetalae</taxon>
        <taxon>asterids</taxon>
        <taxon>lamiids</taxon>
        <taxon>Solanales</taxon>
        <taxon>Convolvulaceae</taxon>
        <taxon>Cuscuteae</taxon>
        <taxon>Cuscuta</taxon>
        <taxon>Cuscuta subgen. Cuscuta</taxon>
    </lineage>
</organism>
<feature type="non-terminal residue" evidence="2">
    <location>
        <position position="104"/>
    </location>
</feature>
<evidence type="ECO:0000313" key="2">
    <source>
        <dbReference type="EMBL" id="CAH9097249.1"/>
    </source>
</evidence>
<evidence type="ECO:0000313" key="1">
    <source>
        <dbReference type="EMBL" id="CAH9097245.1"/>
    </source>
</evidence>
<proteinExistence type="predicted"/>
<gene>
    <name evidence="1" type="ORF">CEURO_LOCUS13762</name>
    <name evidence="2" type="ORF">CEURO_LOCUS13766</name>
</gene>
<name>A0A9P0ZBK2_CUSEU</name>